<accession>A0ABN3PHS6</accession>
<dbReference type="PANTHER" id="PTHR13774:SF17">
    <property type="entry name" value="PHENAZINE BIOSYNTHESIS-LIKE DOMAIN-CONTAINING PROTEIN"/>
    <property type="match status" value="1"/>
</dbReference>
<comment type="caution">
    <text evidence="3">The sequence shown here is derived from an EMBL/GenBank/DDBJ whole genome shotgun (WGS) entry which is preliminary data.</text>
</comment>
<evidence type="ECO:0000313" key="3">
    <source>
        <dbReference type="EMBL" id="GAA2579762.1"/>
    </source>
</evidence>
<name>A0ABN3PHS6_9ACTN</name>
<dbReference type="InterPro" id="IPR003719">
    <property type="entry name" value="Phenazine_PhzF-like"/>
</dbReference>
<keyword evidence="4" id="KW-1185">Reference proteome</keyword>
<reference evidence="3 4" key="1">
    <citation type="journal article" date="2019" name="Int. J. Syst. Evol. Microbiol.">
        <title>The Global Catalogue of Microorganisms (GCM) 10K type strain sequencing project: providing services to taxonomists for standard genome sequencing and annotation.</title>
        <authorList>
            <consortium name="The Broad Institute Genomics Platform"/>
            <consortium name="The Broad Institute Genome Sequencing Center for Infectious Disease"/>
            <person name="Wu L."/>
            <person name="Ma J."/>
        </authorList>
    </citation>
    <scope>NUCLEOTIDE SEQUENCE [LARGE SCALE GENOMIC DNA]</scope>
    <source>
        <strain evidence="3 4">JCM 6833</strain>
    </source>
</reference>
<evidence type="ECO:0000256" key="2">
    <source>
        <dbReference type="ARBA" id="ARBA00023235"/>
    </source>
</evidence>
<evidence type="ECO:0000256" key="1">
    <source>
        <dbReference type="ARBA" id="ARBA00008270"/>
    </source>
</evidence>
<proteinExistence type="inferred from homology"/>
<comment type="similarity">
    <text evidence="1">Belongs to the PhzF family.</text>
</comment>
<dbReference type="PIRSF" id="PIRSF016184">
    <property type="entry name" value="PhzC_PhzF"/>
    <property type="match status" value="1"/>
</dbReference>
<gene>
    <name evidence="3" type="ORF">GCM10010411_10400</name>
</gene>
<dbReference type="Gene3D" id="3.10.310.10">
    <property type="entry name" value="Diaminopimelate Epimerase, Chain A, domain 1"/>
    <property type="match status" value="2"/>
</dbReference>
<dbReference type="EMBL" id="BAAATD010000001">
    <property type="protein sequence ID" value="GAA2579762.1"/>
    <property type="molecule type" value="Genomic_DNA"/>
</dbReference>
<protein>
    <submittedName>
        <fullName evidence="3">PhzF family phenazine biosynthesis protein</fullName>
    </submittedName>
</protein>
<dbReference type="PANTHER" id="PTHR13774">
    <property type="entry name" value="PHENAZINE BIOSYNTHESIS PROTEIN"/>
    <property type="match status" value="1"/>
</dbReference>
<dbReference type="Pfam" id="PF02567">
    <property type="entry name" value="PhzC-PhzF"/>
    <property type="match status" value="1"/>
</dbReference>
<dbReference type="Proteomes" id="UP001501509">
    <property type="component" value="Unassembled WGS sequence"/>
</dbReference>
<evidence type="ECO:0000313" key="4">
    <source>
        <dbReference type="Proteomes" id="UP001501509"/>
    </source>
</evidence>
<keyword evidence="2" id="KW-0413">Isomerase</keyword>
<sequence>MLVVDSFTDRPFAGNPAGVCLLDHAADAEWMQRVAAEMKHSETAFVRPIQAPDADFELRWFTPVVEVALCGHATLASAHALYETGVADGPIRFQTLRSGVLTVTRSPDGGLLMDFPACPPAETEAPDDLGEVLGTTPFWVGRNSQNDLFVLVADEEAVRKLSPDVAALGRMDARGVIVTATADPGREYAFVSRFFGAGVLLGDGEDPATGSAHCALGPYWGERLGRDRLVGYQVSERGGRVGVTLRGDRVELSGRAVTVLDGDFKA</sequence>
<organism evidence="3 4">
    <name type="scientific">Actinomadura fulvescens</name>
    <dbReference type="NCBI Taxonomy" id="46160"/>
    <lineage>
        <taxon>Bacteria</taxon>
        <taxon>Bacillati</taxon>
        <taxon>Actinomycetota</taxon>
        <taxon>Actinomycetes</taxon>
        <taxon>Streptosporangiales</taxon>
        <taxon>Thermomonosporaceae</taxon>
        <taxon>Actinomadura</taxon>
    </lineage>
</organism>
<dbReference type="SUPFAM" id="SSF54506">
    <property type="entry name" value="Diaminopimelate epimerase-like"/>
    <property type="match status" value="1"/>
</dbReference>
<dbReference type="NCBIfam" id="TIGR00654">
    <property type="entry name" value="PhzF_family"/>
    <property type="match status" value="1"/>
</dbReference>